<protein>
    <recommendedName>
        <fullName evidence="3">DUF2169 domain-containing protein</fullName>
    </recommendedName>
</protein>
<accession>A0ABX0TX89</accession>
<dbReference type="RefSeq" id="WP_167074286.1">
    <property type="nucleotide sequence ID" value="NZ_JAAOZC010000007.1"/>
</dbReference>
<dbReference type="Proteomes" id="UP000727456">
    <property type="component" value="Unassembled WGS sequence"/>
</dbReference>
<evidence type="ECO:0008006" key="3">
    <source>
        <dbReference type="Google" id="ProtNLM"/>
    </source>
</evidence>
<evidence type="ECO:0000313" key="1">
    <source>
        <dbReference type="EMBL" id="NIJ09057.1"/>
    </source>
</evidence>
<gene>
    <name evidence="1" type="ORF">FHS31_002687</name>
</gene>
<proteinExistence type="predicted"/>
<organism evidence="1 2">
    <name type="scientific">Sphingomonas vulcanisoli</name>
    <dbReference type="NCBI Taxonomy" id="1658060"/>
    <lineage>
        <taxon>Bacteria</taxon>
        <taxon>Pseudomonadati</taxon>
        <taxon>Pseudomonadota</taxon>
        <taxon>Alphaproteobacteria</taxon>
        <taxon>Sphingomonadales</taxon>
        <taxon>Sphingomonadaceae</taxon>
        <taxon>Sphingomonas</taxon>
    </lineage>
</organism>
<name>A0ABX0TX89_9SPHN</name>
<evidence type="ECO:0000313" key="2">
    <source>
        <dbReference type="Proteomes" id="UP000727456"/>
    </source>
</evidence>
<comment type="caution">
    <text evidence="1">The sequence shown here is derived from an EMBL/GenBank/DDBJ whole genome shotgun (WGS) entry which is preliminary data.</text>
</comment>
<keyword evidence="2" id="KW-1185">Reference proteome</keyword>
<dbReference type="EMBL" id="JAAOZC010000007">
    <property type="protein sequence ID" value="NIJ09057.1"/>
    <property type="molecule type" value="Genomic_DNA"/>
</dbReference>
<sequence length="302" mass="33248">MPMGNGSKVAAWCYKGSTLFIRTVPLQWALRGVPCECTIESWIMLDGNKIHVRGRLINHRSDLRQFASDEQQELPAVYTTGRLRRVIAYTGDRPFTGDKLTELPTTFPWTTWRATESWSALVDASGWGVGVINPATISFGGGFNGPKKDGQPADAQTGFIRPGQPEVIDHNIVLPYHYTLVLGTVPEIRAEATKQRIADRRPDVRFVSDRQHWTYINARDSGWPIKGSLKVDTTSGTSELVSSPTFFPALAVQSIFVAGAFSGKAGAVRLYWATTVSPMFSVDNLWLFPCSPMARCGPIGSP</sequence>
<reference evidence="1 2" key="1">
    <citation type="submission" date="2020-03" db="EMBL/GenBank/DDBJ databases">
        <title>Genomic Encyclopedia of Type Strains, Phase III (KMG-III): the genomes of soil and plant-associated and newly described type strains.</title>
        <authorList>
            <person name="Whitman W."/>
        </authorList>
    </citation>
    <scope>NUCLEOTIDE SEQUENCE [LARGE SCALE GENOMIC DNA]</scope>
    <source>
        <strain evidence="1 2">CECT 8804</strain>
    </source>
</reference>